<comment type="catalytic activity">
    <reaction evidence="7">
        <text>L-threonyl-[protein] + ATP = O-phospho-L-threonyl-[protein] + ADP + H(+)</text>
        <dbReference type="Rhea" id="RHEA:46608"/>
        <dbReference type="Rhea" id="RHEA-COMP:11060"/>
        <dbReference type="Rhea" id="RHEA-COMP:11605"/>
        <dbReference type="ChEBI" id="CHEBI:15378"/>
        <dbReference type="ChEBI" id="CHEBI:30013"/>
        <dbReference type="ChEBI" id="CHEBI:30616"/>
        <dbReference type="ChEBI" id="CHEBI:61977"/>
        <dbReference type="ChEBI" id="CHEBI:456216"/>
        <dbReference type="EC" id="2.7.11.1"/>
    </reaction>
</comment>
<dbReference type="SMART" id="SM00220">
    <property type="entry name" value="S_TKc"/>
    <property type="match status" value="1"/>
</dbReference>
<dbReference type="InterPro" id="IPR008271">
    <property type="entry name" value="Ser/Thr_kinase_AS"/>
</dbReference>
<dbReference type="Pfam" id="PF00069">
    <property type="entry name" value="Pkinase"/>
    <property type="match status" value="1"/>
</dbReference>
<dbReference type="PANTHER" id="PTHR44899">
    <property type="entry name" value="CAMK FAMILY PROTEIN KINASE"/>
    <property type="match status" value="1"/>
</dbReference>
<dbReference type="AlphaFoldDB" id="A0A1R2ASG4"/>
<evidence type="ECO:0000256" key="1">
    <source>
        <dbReference type="ARBA" id="ARBA00012513"/>
    </source>
</evidence>
<dbReference type="InterPro" id="IPR000719">
    <property type="entry name" value="Prot_kinase_dom"/>
</dbReference>
<evidence type="ECO:0000256" key="3">
    <source>
        <dbReference type="ARBA" id="ARBA00022679"/>
    </source>
</evidence>
<dbReference type="OrthoDB" id="248923at2759"/>
<name>A0A1R2ASG4_9CILI</name>
<evidence type="ECO:0000256" key="2">
    <source>
        <dbReference type="ARBA" id="ARBA00022527"/>
    </source>
</evidence>
<dbReference type="EC" id="2.7.11.1" evidence="1"/>
<accession>A0A1R2ASG4</accession>
<dbReference type="PANTHER" id="PTHR44899:SF6">
    <property type="entry name" value="SERINE_THREONINE PROTEIN KINASE"/>
    <property type="match status" value="1"/>
</dbReference>
<keyword evidence="4" id="KW-0547">Nucleotide-binding</keyword>
<comment type="caution">
    <text evidence="10">The sequence shown here is derived from an EMBL/GenBank/DDBJ whole genome shotgun (WGS) entry which is preliminary data.</text>
</comment>
<feature type="domain" description="Protein kinase" evidence="9">
    <location>
        <begin position="1"/>
        <end position="233"/>
    </location>
</feature>
<keyword evidence="5" id="KW-0418">Kinase</keyword>
<evidence type="ECO:0000313" key="11">
    <source>
        <dbReference type="Proteomes" id="UP000187209"/>
    </source>
</evidence>
<organism evidence="10 11">
    <name type="scientific">Stentor coeruleus</name>
    <dbReference type="NCBI Taxonomy" id="5963"/>
    <lineage>
        <taxon>Eukaryota</taxon>
        <taxon>Sar</taxon>
        <taxon>Alveolata</taxon>
        <taxon>Ciliophora</taxon>
        <taxon>Postciliodesmatophora</taxon>
        <taxon>Heterotrichea</taxon>
        <taxon>Heterotrichida</taxon>
        <taxon>Stentoridae</taxon>
        <taxon>Stentor</taxon>
    </lineage>
</organism>
<keyword evidence="11" id="KW-1185">Reference proteome</keyword>
<evidence type="ECO:0000256" key="6">
    <source>
        <dbReference type="ARBA" id="ARBA00022840"/>
    </source>
</evidence>
<comment type="catalytic activity">
    <reaction evidence="8">
        <text>L-seryl-[protein] + ATP = O-phospho-L-seryl-[protein] + ADP + H(+)</text>
        <dbReference type="Rhea" id="RHEA:17989"/>
        <dbReference type="Rhea" id="RHEA-COMP:9863"/>
        <dbReference type="Rhea" id="RHEA-COMP:11604"/>
        <dbReference type="ChEBI" id="CHEBI:15378"/>
        <dbReference type="ChEBI" id="CHEBI:29999"/>
        <dbReference type="ChEBI" id="CHEBI:30616"/>
        <dbReference type="ChEBI" id="CHEBI:83421"/>
        <dbReference type="ChEBI" id="CHEBI:456216"/>
        <dbReference type="EC" id="2.7.11.1"/>
    </reaction>
</comment>
<dbReference type="GO" id="GO:0005524">
    <property type="term" value="F:ATP binding"/>
    <property type="evidence" value="ECO:0007669"/>
    <property type="project" value="UniProtKB-KW"/>
</dbReference>
<sequence>MLYALKKVQIQKLNEKEKENALDEIRILASVKHSNVISYKEAFFDKNDQCLCLIMEYANSGDLSQKIKSNLKKGTKINEKTIWSIFIQITHGLKALHDLGVFHRDIKSANVFLKKDGSAKLGDMNVSKVSKDGFLKTQTGTPYYASPEVWKDKKYTNKSDIWSLGCVLYEAITLKTPFDGHNMHELFENVIAGHINPIPKIYSRDLGLLLKVLININPSERPSCDEILNSDIIKRHSIGYATTSRSNTLLEPIKIPKEIHLLSFSLPKSSYNDLDSDIIDQLPRDCDNQGGNSLLEGNSSRLDEKSVVNETAKLPILKNNAYSQNKKKIVLKLAESSSQRINRIKEAYLSPRRVFLSPQNAKTERKSARRKSPII</sequence>
<protein>
    <recommendedName>
        <fullName evidence="1">non-specific serine/threonine protein kinase</fullName>
        <ecNumber evidence="1">2.7.11.1</ecNumber>
    </recommendedName>
</protein>
<evidence type="ECO:0000256" key="4">
    <source>
        <dbReference type="ARBA" id="ARBA00022741"/>
    </source>
</evidence>
<evidence type="ECO:0000256" key="7">
    <source>
        <dbReference type="ARBA" id="ARBA00047899"/>
    </source>
</evidence>
<dbReference type="EMBL" id="MPUH01001495">
    <property type="protein sequence ID" value="OMJ67457.1"/>
    <property type="molecule type" value="Genomic_DNA"/>
</dbReference>
<dbReference type="InterPro" id="IPR051131">
    <property type="entry name" value="NEK_Ser/Thr_kinase_NIMA"/>
</dbReference>
<reference evidence="10 11" key="1">
    <citation type="submission" date="2016-11" db="EMBL/GenBank/DDBJ databases">
        <title>The macronuclear genome of Stentor coeruleus: a giant cell with tiny introns.</title>
        <authorList>
            <person name="Slabodnick M."/>
            <person name="Ruby J.G."/>
            <person name="Reiff S.B."/>
            <person name="Swart E.C."/>
            <person name="Gosai S."/>
            <person name="Prabakaran S."/>
            <person name="Witkowska E."/>
            <person name="Larue G.E."/>
            <person name="Fisher S."/>
            <person name="Freeman R.M."/>
            <person name="Gunawardena J."/>
            <person name="Chu W."/>
            <person name="Stover N.A."/>
            <person name="Gregory B.D."/>
            <person name="Nowacki M."/>
            <person name="Derisi J."/>
            <person name="Roy S.W."/>
            <person name="Marshall W.F."/>
            <person name="Sood P."/>
        </authorList>
    </citation>
    <scope>NUCLEOTIDE SEQUENCE [LARGE SCALE GENOMIC DNA]</scope>
    <source>
        <strain evidence="10">WM001</strain>
    </source>
</reference>
<dbReference type="PROSITE" id="PS50011">
    <property type="entry name" value="PROTEIN_KINASE_DOM"/>
    <property type="match status" value="1"/>
</dbReference>
<dbReference type="Gene3D" id="3.30.200.20">
    <property type="entry name" value="Phosphorylase Kinase, domain 1"/>
    <property type="match status" value="1"/>
</dbReference>
<evidence type="ECO:0000259" key="9">
    <source>
        <dbReference type="PROSITE" id="PS50011"/>
    </source>
</evidence>
<dbReference type="GO" id="GO:0004674">
    <property type="term" value="F:protein serine/threonine kinase activity"/>
    <property type="evidence" value="ECO:0007669"/>
    <property type="project" value="UniProtKB-KW"/>
</dbReference>
<keyword evidence="3" id="KW-0808">Transferase</keyword>
<dbReference type="Proteomes" id="UP000187209">
    <property type="component" value="Unassembled WGS sequence"/>
</dbReference>
<keyword evidence="6" id="KW-0067">ATP-binding</keyword>
<evidence type="ECO:0000256" key="5">
    <source>
        <dbReference type="ARBA" id="ARBA00022777"/>
    </source>
</evidence>
<dbReference type="PROSITE" id="PS00108">
    <property type="entry name" value="PROTEIN_KINASE_ST"/>
    <property type="match status" value="1"/>
</dbReference>
<gene>
    <name evidence="10" type="ORF">SteCoe_35383</name>
</gene>
<dbReference type="SUPFAM" id="SSF56112">
    <property type="entry name" value="Protein kinase-like (PK-like)"/>
    <property type="match status" value="1"/>
</dbReference>
<proteinExistence type="predicted"/>
<dbReference type="Gene3D" id="1.10.510.10">
    <property type="entry name" value="Transferase(Phosphotransferase) domain 1"/>
    <property type="match status" value="1"/>
</dbReference>
<evidence type="ECO:0000256" key="8">
    <source>
        <dbReference type="ARBA" id="ARBA00048679"/>
    </source>
</evidence>
<evidence type="ECO:0000313" key="10">
    <source>
        <dbReference type="EMBL" id="OMJ67457.1"/>
    </source>
</evidence>
<keyword evidence="2" id="KW-0723">Serine/threonine-protein kinase</keyword>
<dbReference type="InterPro" id="IPR011009">
    <property type="entry name" value="Kinase-like_dom_sf"/>
</dbReference>